<dbReference type="AlphaFoldDB" id="A0A9X4MX91"/>
<name>A0A9X4MX91_9FLAO</name>
<evidence type="ECO:0000313" key="2">
    <source>
        <dbReference type="Proteomes" id="UP001152599"/>
    </source>
</evidence>
<gene>
    <name evidence="1" type="ORF">NMK71_02235</name>
</gene>
<sequence>MSKKKIILLIIGVLLAIGVVSVFFNNYLNTNKVKDFIQAQLPENIDLEYRKLNTNILFGNFSLKDAKIKLKDKGIEIEVEELELKGLNYRQLLTSDTIQISGSSIKNAFFLIDKSNIDSTKIPEKKDRKNLVLKLDKFEVGFSGITVKDKNGDIRAQLNATQLGLRDLMVQSRPEKTGDDFEFALRSIQSDSLLIALSETEDLHIGRIEIDDSKFKLTNSQLALKDRGIQVDFDKLELNGKHLGHVFSSDTINFEECLLSNASIKINNSKRQTKKTRKKVQAANKVINVAKFNISETAFDFLDDRGKPKIKFDKTNAFFEDIQILTAPDDNQNHLTYKFIHLDAKDLNAAISDLHKIQIKDIQIEDKIATFNKLSITPNYSRTEFQKHIKEEKDVINLDVPKVVVSDYDYSFDKEDNFIKANQITLNSPDLSIYRNKLMPDQTGRKPLYSEMLRKLKMELAIDDIQIKNAKLSYEEHVDRNQAPGKIHFTQLHGNIRNLYNKIPSKDLVSINLDAQFMGHAPTHIEWTFNVHQPADHFRIKGSVKNLDAKSLDGFLIPNMKAKLDGKVQLTTFDFKGNDIKSTGRMDMNYDDLKVDVLNRKNEKKGFWSAIANFLVKNDKDDSSKVNNIVSVERDQTKSFFNYFWLSLKDGIKQNVMKFQGKKDKS</sequence>
<dbReference type="EMBL" id="JANCMU010000001">
    <property type="protein sequence ID" value="MDG4945220.1"/>
    <property type="molecule type" value="Genomic_DNA"/>
</dbReference>
<protein>
    <submittedName>
        <fullName evidence="1">DUF748 domain-containing protein</fullName>
    </submittedName>
</protein>
<keyword evidence="2" id="KW-1185">Reference proteome</keyword>
<evidence type="ECO:0000313" key="1">
    <source>
        <dbReference type="EMBL" id="MDG4945220.1"/>
    </source>
</evidence>
<dbReference type="Proteomes" id="UP001152599">
    <property type="component" value="Unassembled WGS sequence"/>
</dbReference>
<reference evidence="1" key="1">
    <citation type="submission" date="2022-07" db="EMBL/GenBank/DDBJ databases">
        <title>Description and genome-wide analysis of Profundicola chukchiensis gen. nov., sp. nov., marine bacteria isolated from bottom sediments of the Chukchi Sea.</title>
        <authorList>
            <person name="Romanenko L."/>
            <person name="Otstavnykh N."/>
            <person name="Kurilenko V."/>
            <person name="Eremeev V."/>
            <person name="Velansky P."/>
            <person name="Mikhailov V."/>
            <person name="Isaeva M."/>
        </authorList>
    </citation>
    <scope>NUCLEOTIDE SEQUENCE</scope>
    <source>
        <strain evidence="1">KMM 9713</strain>
    </source>
</reference>
<comment type="caution">
    <text evidence="1">The sequence shown here is derived from an EMBL/GenBank/DDBJ whole genome shotgun (WGS) entry which is preliminary data.</text>
</comment>
<dbReference type="RefSeq" id="WP_304419906.1">
    <property type="nucleotide sequence ID" value="NZ_JANCMU010000001.1"/>
</dbReference>
<organism evidence="1 2">
    <name type="scientific">Profundicola chukchiensis</name>
    <dbReference type="NCBI Taxonomy" id="2961959"/>
    <lineage>
        <taxon>Bacteria</taxon>
        <taxon>Pseudomonadati</taxon>
        <taxon>Bacteroidota</taxon>
        <taxon>Flavobacteriia</taxon>
        <taxon>Flavobacteriales</taxon>
        <taxon>Weeksellaceae</taxon>
        <taxon>Profundicola</taxon>
    </lineage>
</organism>
<proteinExistence type="predicted"/>
<accession>A0A9X4MX91</accession>